<protein>
    <submittedName>
        <fullName evidence="2">Glycosyl transferase</fullName>
    </submittedName>
</protein>
<proteinExistence type="predicted"/>
<dbReference type="PANTHER" id="PTHR21015">
    <property type="entry name" value="UDP-N-ACETYLGLUCOSAMINE--N-ACETYLMURAMYL-(PENTAPEPTIDE) PYROPHOSPHORYL-UNDECAPRENOL N-ACETYLGLUCOSAMINE TRANSFERASE 1"/>
    <property type="match status" value="1"/>
</dbReference>
<gene>
    <name evidence="2" type="ORF">F7R25_17000</name>
</gene>
<dbReference type="GO" id="GO:0016757">
    <property type="term" value="F:glycosyltransferase activity"/>
    <property type="evidence" value="ECO:0007669"/>
    <property type="project" value="UniProtKB-ARBA"/>
</dbReference>
<accession>A0A6L3MW08</accession>
<evidence type="ECO:0000313" key="2">
    <source>
        <dbReference type="EMBL" id="KAB0637199.1"/>
    </source>
</evidence>
<feature type="domain" description="Erythromycin biosynthesis protein CIII-like C-terminal" evidence="1">
    <location>
        <begin position="288"/>
        <end position="383"/>
    </location>
</feature>
<dbReference type="AlphaFoldDB" id="A0A6L3MW08"/>
<keyword evidence="2" id="KW-0808">Transferase</keyword>
<dbReference type="EMBL" id="VZOK01000022">
    <property type="protein sequence ID" value="KAB0637199.1"/>
    <property type="molecule type" value="Genomic_DNA"/>
</dbReference>
<dbReference type="Proteomes" id="UP000473470">
    <property type="component" value="Unassembled WGS sequence"/>
</dbReference>
<dbReference type="Pfam" id="PF06722">
    <property type="entry name" value="EryCIII-like_C"/>
    <property type="match status" value="1"/>
</dbReference>
<comment type="caution">
    <text evidence="2">The sequence shown here is derived from an EMBL/GenBank/DDBJ whole genome shotgun (WGS) entry which is preliminary data.</text>
</comment>
<dbReference type="Gene3D" id="3.40.50.2000">
    <property type="entry name" value="Glycogen Phosphorylase B"/>
    <property type="match status" value="2"/>
</dbReference>
<evidence type="ECO:0000259" key="1">
    <source>
        <dbReference type="Pfam" id="PF06722"/>
    </source>
</evidence>
<dbReference type="InterPro" id="IPR010610">
    <property type="entry name" value="EryCIII-like_C"/>
</dbReference>
<dbReference type="RefSeq" id="WP_150998942.1">
    <property type="nucleotide sequence ID" value="NZ_CABVPM010000061.1"/>
</dbReference>
<dbReference type="PANTHER" id="PTHR21015:SF22">
    <property type="entry name" value="GLYCOSYLTRANSFERASE"/>
    <property type="match status" value="1"/>
</dbReference>
<name>A0A6L3MW08_9BURK</name>
<reference evidence="2 3" key="1">
    <citation type="submission" date="2019-09" db="EMBL/GenBank/DDBJ databases">
        <title>Draft genome sequences of 48 bacterial type strains from the CCUG.</title>
        <authorList>
            <person name="Tunovic T."/>
            <person name="Pineiro-Iglesias B."/>
            <person name="Unosson C."/>
            <person name="Inganas E."/>
            <person name="Ohlen M."/>
            <person name="Cardew S."/>
            <person name="Jensie-Markopoulos S."/>
            <person name="Salva-Serra F."/>
            <person name="Jaen-Luchoro D."/>
            <person name="Karlsson R."/>
            <person name="Svensson-Stadler L."/>
            <person name="Chun J."/>
            <person name="Moore E."/>
        </authorList>
    </citation>
    <scope>NUCLEOTIDE SEQUENCE [LARGE SCALE GENOMIC DNA]</scope>
    <source>
        <strain evidence="2 3">CCUG 65686</strain>
    </source>
</reference>
<evidence type="ECO:0000313" key="3">
    <source>
        <dbReference type="Proteomes" id="UP000473470"/>
    </source>
</evidence>
<organism evidence="2 3">
    <name type="scientific">Burkholderia stagnalis</name>
    <dbReference type="NCBI Taxonomy" id="1503054"/>
    <lineage>
        <taxon>Bacteria</taxon>
        <taxon>Pseudomonadati</taxon>
        <taxon>Pseudomonadota</taxon>
        <taxon>Betaproteobacteria</taxon>
        <taxon>Burkholderiales</taxon>
        <taxon>Burkholderiaceae</taxon>
        <taxon>Burkholderia</taxon>
        <taxon>Burkholderia cepacia complex</taxon>
    </lineage>
</organism>
<dbReference type="SUPFAM" id="SSF53756">
    <property type="entry name" value="UDP-Glycosyltransferase/glycogen phosphorylase"/>
    <property type="match status" value="1"/>
</dbReference>
<sequence length="429" mass="45945">MTFATRPLRVLCFGEAATFAHVARPYCLAKALDKRAFEVHFACDARYAYVHDDPAVRYHEIHSKSAQAFLDAIETGAALYSKRELIGYTEEDLALIRHVEPDVVVGDFRHSLSVATRLAGVPYVALINAYWSTGVDDPVLPVPEIRGLNMSRLPFVPRLMPLMGRIVLAFQARALDGARRHFGLPPFASCRAGWTFGDRVGYYDSPSLVPLAALPAGHAYLGPVSWSPAVGLPDWWTSLDEGRPVVYVSLGSSGDVSLTDRIVDGLLGAGLQVVTTSGGRYLPAPREGLYTASFLPGAEIARRADLVISNGGSPTGYQALGEGTPVIGIPTNMDQLLAMRYIERYGAGLTVRPVRVRRGELPAIVARILADPAYAARAREVAGAFAQMDPFTAFPALLREAVEAHGANSAQAAGAAVPRAAMPAAATAH</sequence>